<protein>
    <submittedName>
        <fullName evidence="1">Uncharacterized protein</fullName>
    </submittedName>
</protein>
<dbReference type="AlphaFoldDB" id="A0A1T0CWF1"/>
<evidence type="ECO:0000313" key="2">
    <source>
        <dbReference type="Proteomes" id="UP000190683"/>
    </source>
</evidence>
<accession>A0A1T0CWF1</accession>
<organism evidence="1 2">
    <name type="scientific">Moraxella porci DSM 25326</name>
    <dbReference type="NCBI Taxonomy" id="573983"/>
    <lineage>
        <taxon>Bacteria</taxon>
        <taxon>Pseudomonadati</taxon>
        <taxon>Pseudomonadota</taxon>
        <taxon>Gammaproteobacteria</taxon>
        <taxon>Moraxellales</taxon>
        <taxon>Moraxellaceae</taxon>
        <taxon>Moraxella</taxon>
    </lineage>
</organism>
<keyword evidence="2" id="KW-1185">Reference proteome</keyword>
<dbReference type="EMBL" id="MUYV01000001">
    <property type="protein sequence ID" value="OOS26667.1"/>
    <property type="molecule type" value="Genomic_DNA"/>
</dbReference>
<proteinExistence type="predicted"/>
<gene>
    <name evidence="1" type="ORF">B0681_02030</name>
</gene>
<name>A0A1T0CWF1_9GAMM</name>
<sequence>MRMDNLQKPMILRNMGVKLLVAALCLLSFLAGFYAHQSRQMNYCKSLNQPFVVDQSVVICQTP</sequence>
<dbReference type="Proteomes" id="UP000190683">
    <property type="component" value="Unassembled WGS sequence"/>
</dbReference>
<comment type="caution">
    <text evidence="1">The sequence shown here is derived from an EMBL/GenBank/DDBJ whole genome shotgun (WGS) entry which is preliminary data.</text>
</comment>
<reference evidence="1 2" key="1">
    <citation type="submission" date="2017-02" db="EMBL/GenBank/DDBJ databases">
        <title>Draft genome sequence of Moraxella porci CCUG 54912T type strain.</title>
        <authorList>
            <person name="Salva-Serra F."/>
            <person name="Engstrom-Jakobsson H."/>
            <person name="Thorell K."/>
            <person name="Jaen-Luchoro D."/>
            <person name="Gonzales-Siles L."/>
            <person name="Karlsson R."/>
            <person name="Yazdan S."/>
            <person name="Boulund F."/>
            <person name="Johnning A."/>
            <person name="Engstrand L."/>
            <person name="Kristiansson E."/>
            <person name="Moore E."/>
        </authorList>
    </citation>
    <scope>NUCLEOTIDE SEQUENCE [LARGE SCALE GENOMIC DNA]</scope>
    <source>
        <strain evidence="1 2">CCUG 54912</strain>
    </source>
</reference>
<evidence type="ECO:0000313" key="1">
    <source>
        <dbReference type="EMBL" id="OOS26667.1"/>
    </source>
</evidence>